<dbReference type="EMBL" id="JACXVP010000005">
    <property type="protein sequence ID" value="KAG5604809.1"/>
    <property type="molecule type" value="Genomic_DNA"/>
</dbReference>
<evidence type="ECO:0000313" key="2">
    <source>
        <dbReference type="EMBL" id="KAG5604809.1"/>
    </source>
</evidence>
<protein>
    <submittedName>
        <fullName evidence="1">Uncharacterized protein</fullName>
    </submittedName>
</protein>
<proteinExistence type="predicted"/>
<comment type="caution">
    <text evidence="1">The sequence shown here is derived from an EMBL/GenBank/DDBJ whole genome shotgun (WGS) entry which is preliminary data.</text>
</comment>
<gene>
    <name evidence="2" type="ORF">H5410_026301</name>
    <name evidence="1" type="ORF">H5410_064330</name>
</gene>
<sequence length="101" mass="11611">KEILQATVGGYKLRGTNQWRISQVLSIALRSSTQATTDHRARECNITFLASQSWKVMFVLTVTIDEFLQRIKNAKTPKEAWDTLATIFTKKNDARLQRLEN</sequence>
<evidence type="ECO:0000313" key="1">
    <source>
        <dbReference type="EMBL" id="KAG5568650.1"/>
    </source>
</evidence>
<keyword evidence="3" id="KW-1185">Reference proteome</keyword>
<organism evidence="1 3">
    <name type="scientific">Solanum commersonii</name>
    <name type="common">Commerson's wild potato</name>
    <name type="synonym">Commerson's nightshade</name>
    <dbReference type="NCBI Taxonomy" id="4109"/>
    <lineage>
        <taxon>Eukaryota</taxon>
        <taxon>Viridiplantae</taxon>
        <taxon>Streptophyta</taxon>
        <taxon>Embryophyta</taxon>
        <taxon>Tracheophyta</taxon>
        <taxon>Spermatophyta</taxon>
        <taxon>Magnoliopsida</taxon>
        <taxon>eudicotyledons</taxon>
        <taxon>Gunneridae</taxon>
        <taxon>Pentapetalae</taxon>
        <taxon>asterids</taxon>
        <taxon>lamiids</taxon>
        <taxon>Solanales</taxon>
        <taxon>Solanaceae</taxon>
        <taxon>Solanoideae</taxon>
        <taxon>Solaneae</taxon>
        <taxon>Solanum</taxon>
    </lineage>
</organism>
<name>A0A9J5VZT3_SOLCO</name>
<dbReference type="AlphaFoldDB" id="A0A9J5VZT3"/>
<feature type="non-terminal residue" evidence="1">
    <location>
        <position position="101"/>
    </location>
</feature>
<dbReference type="EMBL" id="JACXVP010000072">
    <property type="protein sequence ID" value="KAG5568650.1"/>
    <property type="molecule type" value="Genomic_DNA"/>
</dbReference>
<reference evidence="1 3" key="1">
    <citation type="submission" date="2020-09" db="EMBL/GenBank/DDBJ databases">
        <title>De no assembly of potato wild relative species, Solanum commersonii.</title>
        <authorList>
            <person name="Cho K."/>
        </authorList>
    </citation>
    <scope>NUCLEOTIDE SEQUENCE</scope>
    <source>
        <strain evidence="1">LZ3.2</strain>
        <tissue evidence="1">Leaf</tissue>
    </source>
</reference>
<dbReference type="Proteomes" id="UP000824120">
    <property type="component" value="Chromosome 5"/>
</dbReference>
<accession>A0A9J5VZT3</accession>
<evidence type="ECO:0000313" key="3">
    <source>
        <dbReference type="Proteomes" id="UP000824120"/>
    </source>
</evidence>
<dbReference type="OrthoDB" id="1211221at2759"/>